<sequence length="163" mass="19121">MYKHFEYSEFLARHLAPIRHTDTDCHFLRSDEVEEISDLEARISSIRDYVLVAIDGHNSDFSWINSDNLVNIPQYFIAVLKQSETGNIDAVHKSKADCKEILMQIVCRMMVDREEERNELQFLEVDSMTMRGVGPMSENFYGVMLGFNLRRPVQYFINESMWV</sequence>
<dbReference type="AlphaFoldDB" id="A0A6G1ZFV3"/>
<protein>
    <submittedName>
        <fullName evidence="1">Uncharacterized protein</fullName>
    </submittedName>
</protein>
<proteinExistence type="predicted"/>
<reference evidence="1" key="1">
    <citation type="journal article" date="2019" name="Nat. Med.">
        <title>A library of human gut bacterial isolates paired with longitudinal multiomics data enables mechanistic microbiome research.</title>
        <authorList>
            <person name="Poyet M."/>
            <person name="Groussin M."/>
            <person name="Gibbons S.M."/>
            <person name="Avila-Pacheco J."/>
            <person name="Jiang X."/>
            <person name="Kearney S.M."/>
            <person name="Perrotta A.R."/>
            <person name="Berdy B."/>
            <person name="Zhao S."/>
            <person name="Lieberman T.D."/>
            <person name="Swanson P.K."/>
            <person name="Smith M."/>
            <person name="Roesemann S."/>
            <person name="Alexander J.E."/>
            <person name="Rich S.A."/>
            <person name="Livny J."/>
            <person name="Vlamakis H."/>
            <person name="Clish C."/>
            <person name="Bullock K."/>
            <person name="Deik A."/>
            <person name="Scott J."/>
            <person name="Pierce K.A."/>
            <person name="Xavier R.J."/>
            <person name="Alm E.J."/>
        </authorList>
    </citation>
    <scope>NUCLEOTIDE SEQUENCE</scope>
    <source>
        <strain evidence="1">BIOML-A4</strain>
    </source>
</reference>
<name>A0A6G1ZFV3_9BACT</name>
<dbReference type="RefSeq" id="WP_010802260.1">
    <property type="nucleotide sequence ID" value="NZ_CAJSYT010000001.1"/>
</dbReference>
<comment type="caution">
    <text evidence="1">The sequence shown here is derived from an EMBL/GenBank/DDBJ whole genome shotgun (WGS) entry which is preliminary data.</text>
</comment>
<evidence type="ECO:0000313" key="1">
    <source>
        <dbReference type="EMBL" id="MRY12833.1"/>
    </source>
</evidence>
<dbReference type="EMBL" id="WKLP01000022">
    <property type="protein sequence ID" value="MRY12833.1"/>
    <property type="molecule type" value="Genomic_DNA"/>
</dbReference>
<organism evidence="1">
    <name type="scientific">Parabacteroides goldsteinii</name>
    <dbReference type="NCBI Taxonomy" id="328812"/>
    <lineage>
        <taxon>Bacteria</taxon>
        <taxon>Pseudomonadati</taxon>
        <taxon>Bacteroidota</taxon>
        <taxon>Bacteroidia</taxon>
        <taxon>Bacteroidales</taxon>
        <taxon>Tannerellaceae</taxon>
        <taxon>Parabacteroides</taxon>
    </lineage>
</organism>
<gene>
    <name evidence="1" type="ORF">GKE01_15315</name>
</gene>
<accession>A0A6G1ZFV3</accession>